<dbReference type="PANTHER" id="PTHR33624">
    <property type="entry name" value="SIGMA FACTOR BINDING PROTEIN 1, CHLOROPLASTIC"/>
    <property type="match status" value="1"/>
</dbReference>
<dbReference type="Proteomes" id="UP001327560">
    <property type="component" value="Chromosome 6"/>
</dbReference>
<evidence type="ECO:0000313" key="1">
    <source>
        <dbReference type="EMBL" id="WOL10134.1"/>
    </source>
</evidence>
<dbReference type="InterPro" id="IPR039335">
    <property type="entry name" value="SIB1/2"/>
</dbReference>
<accession>A0AAQ3KK04</accession>
<dbReference type="EMBL" id="CP136895">
    <property type="protein sequence ID" value="WOL10134.1"/>
    <property type="molecule type" value="Genomic_DNA"/>
</dbReference>
<dbReference type="PANTHER" id="PTHR33624:SF2">
    <property type="entry name" value="SIGMA FACTOR BINDING PROTEIN 1, CHLOROPLASTIC"/>
    <property type="match status" value="1"/>
</dbReference>
<dbReference type="AlphaFoldDB" id="A0AAQ3KK04"/>
<evidence type="ECO:0000313" key="2">
    <source>
        <dbReference type="Proteomes" id="UP001327560"/>
    </source>
</evidence>
<protein>
    <submittedName>
        <fullName evidence="1">Uncharacterized protein</fullName>
    </submittedName>
</protein>
<sequence length="97" mass="11048">MSSLHLPGNRTPSSAKQRLNTKSHFDFLKTQYYLRLFHRSYVSEINGETKHPPKLAKRMPTKVIYIASPMRMTTTAAALRSLLQKFTGRDSDVATHA</sequence>
<gene>
    <name evidence="1" type="ORF">Cni_G18888</name>
</gene>
<proteinExistence type="predicted"/>
<keyword evidence="2" id="KW-1185">Reference proteome</keyword>
<organism evidence="1 2">
    <name type="scientific">Canna indica</name>
    <name type="common">Indian-shot</name>
    <dbReference type="NCBI Taxonomy" id="4628"/>
    <lineage>
        <taxon>Eukaryota</taxon>
        <taxon>Viridiplantae</taxon>
        <taxon>Streptophyta</taxon>
        <taxon>Embryophyta</taxon>
        <taxon>Tracheophyta</taxon>
        <taxon>Spermatophyta</taxon>
        <taxon>Magnoliopsida</taxon>
        <taxon>Liliopsida</taxon>
        <taxon>Zingiberales</taxon>
        <taxon>Cannaceae</taxon>
        <taxon>Canna</taxon>
    </lineage>
</organism>
<name>A0AAQ3KK04_9LILI</name>
<reference evidence="1 2" key="1">
    <citation type="submission" date="2023-10" db="EMBL/GenBank/DDBJ databases">
        <title>Chromosome-scale genome assembly provides insights into flower coloration mechanisms of Canna indica.</title>
        <authorList>
            <person name="Li C."/>
        </authorList>
    </citation>
    <scope>NUCLEOTIDE SEQUENCE [LARGE SCALE GENOMIC DNA]</scope>
    <source>
        <tissue evidence="1">Flower</tissue>
    </source>
</reference>